<feature type="binding site" evidence="4">
    <location>
        <position position="60"/>
    </location>
    <ligand>
        <name>substrate</name>
    </ligand>
</feature>
<organism evidence="9 10">
    <name type="scientific">Comamonas flocculans</name>
    <dbReference type="NCBI Taxonomy" id="2597701"/>
    <lineage>
        <taxon>Bacteria</taxon>
        <taxon>Pseudomonadati</taxon>
        <taxon>Pseudomonadota</taxon>
        <taxon>Betaproteobacteria</taxon>
        <taxon>Burkholderiales</taxon>
        <taxon>Comamonadaceae</taxon>
        <taxon>Comamonas</taxon>
    </lineage>
</organism>
<dbReference type="Pfam" id="PF00710">
    <property type="entry name" value="Asparaginase"/>
    <property type="match status" value="1"/>
</dbReference>
<feature type="domain" description="Asparaginase/glutaminase C-terminal" evidence="8">
    <location>
        <begin position="220"/>
        <end position="312"/>
    </location>
</feature>
<dbReference type="InterPro" id="IPR036152">
    <property type="entry name" value="Asp/glu_Ase-like_sf"/>
</dbReference>
<dbReference type="Gene3D" id="3.40.50.1170">
    <property type="entry name" value="L-asparaginase, N-terminal domain"/>
    <property type="match status" value="1"/>
</dbReference>
<comment type="similarity">
    <text evidence="1">Belongs to the asparaginase 1 family.</text>
</comment>
<feature type="active site" description="O-isoaspartyl threonine intermediate" evidence="3">
    <location>
        <position position="13"/>
    </location>
</feature>
<dbReference type="Pfam" id="PF17763">
    <property type="entry name" value="Asparaginase_C"/>
    <property type="match status" value="1"/>
</dbReference>
<dbReference type="SFLD" id="SFLDS00057">
    <property type="entry name" value="Glutaminase/Asparaginase"/>
    <property type="match status" value="1"/>
</dbReference>
<evidence type="ECO:0000256" key="1">
    <source>
        <dbReference type="ARBA" id="ARBA00010518"/>
    </source>
</evidence>
<evidence type="ECO:0000256" key="6">
    <source>
        <dbReference type="PROSITE-ProRule" id="PRU10100"/>
    </source>
</evidence>
<dbReference type="GO" id="GO:0004067">
    <property type="term" value="F:asparaginase activity"/>
    <property type="evidence" value="ECO:0007669"/>
    <property type="project" value="UniProtKB-UniRule"/>
</dbReference>
<evidence type="ECO:0000313" key="9">
    <source>
        <dbReference type="EMBL" id="QEA14373.1"/>
    </source>
</evidence>
<dbReference type="KEGG" id="cof:FOZ74_15795"/>
<proteinExistence type="inferred from homology"/>
<dbReference type="PROSITE" id="PS00917">
    <property type="entry name" value="ASN_GLN_ASE_2"/>
    <property type="match status" value="1"/>
</dbReference>
<evidence type="ECO:0000259" key="8">
    <source>
        <dbReference type="Pfam" id="PF17763"/>
    </source>
</evidence>
<dbReference type="PRINTS" id="PR00139">
    <property type="entry name" value="ASNGLNASE"/>
</dbReference>
<dbReference type="SUPFAM" id="SSF53774">
    <property type="entry name" value="Glutaminase/Asparaginase"/>
    <property type="match status" value="1"/>
</dbReference>
<feature type="active site" evidence="5">
    <location>
        <position position="13"/>
    </location>
</feature>
<evidence type="ECO:0000256" key="5">
    <source>
        <dbReference type="PROSITE-ProRule" id="PRU10099"/>
    </source>
</evidence>
<dbReference type="InterPro" id="IPR040919">
    <property type="entry name" value="Asparaginase_C"/>
</dbReference>
<dbReference type="OrthoDB" id="9788068at2"/>
<dbReference type="InterPro" id="IPR006034">
    <property type="entry name" value="Asparaginase/glutaminase-like"/>
</dbReference>
<sequence length="316" mass="32789">MDKKIVILGTGGTIAGTGAAGGHAYVAAQLGVEALVQAVPGLQQAAGMALQAEQLAQLDSKDMDHATWVRLARRCAALLADDQVAGIVVTHGTDTLEESAWLLHELLPADKPVVLTCAMRPATALLADGPQNLLDAVLLAAHPQARGVLVCALGTVHGAREVSKLHPQRLDAFASLDSGPLGWVEAGQLRWAHGVPPAAGTPRHGALLQARAFGQTPWPRVEIALSHAGCDGALLDWMVAGGVRGIVVAATGNGTLHQALRPALLRAVDAGVRVRIAARCPLGRMAATAGQPWRDAEGLSPVKARISLMLELMEEA</sequence>
<evidence type="ECO:0000313" key="10">
    <source>
        <dbReference type="Proteomes" id="UP000321199"/>
    </source>
</evidence>
<dbReference type="PROSITE" id="PS00144">
    <property type="entry name" value="ASN_GLN_ASE_1"/>
    <property type="match status" value="1"/>
</dbReference>
<dbReference type="Proteomes" id="UP000321199">
    <property type="component" value="Chromosome"/>
</dbReference>
<dbReference type="PIRSF" id="PIRSF500176">
    <property type="entry name" value="L_ASNase"/>
    <property type="match status" value="1"/>
</dbReference>
<dbReference type="AlphaFoldDB" id="A0A5B8RYW8"/>
<dbReference type="PROSITE" id="PS51732">
    <property type="entry name" value="ASN_GLN_ASE_3"/>
    <property type="match status" value="1"/>
</dbReference>
<feature type="active site" evidence="6">
    <location>
        <position position="93"/>
    </location>
</feature>
<evidence type="ECO:0000259" key="7">
    <source>
        <dbReference type="Pfam" id="PF00710"/>
    </source>
</evidence>
<dbReference type="InterPro" id="IPR027474">
    <property type="entry name" value="L-asparaginase_N"/>
</dbReference>
<evidence type="ECO:0000256" key="4">
    <source>
        <dbReference type="PIRSR" id="PIRSR001220-2"/>
    </source>
</evidence>
<dbReference type="CDD" id="cd08964">
    <property type="entry name" value="L-asparaginase_II"/>
    <property type="match status" value="1"/>
</dbReference>
<evidence type="ECO:0000256" key="2">
    <source>
        <dbReference type="ARBA" id="ARBA00022801"/>
    </source>
</evidence>
<feature type="binding site" evidence="4">
    <location>
        <begin position="93"/>
        <end position="94"/>
    </location>
    <ligand>
        <name>substrate</name>
    </ligand>
</feature>
<evidence type="ECO:0000256" key="3">
    <source>
        <dbReference type="PIRSR" id="PIRSR001220-1"/>
    </source>
</evidence>
<keyword evidence="2" id="KW-0378">Hydrolase</keyword>
<dbReference type="PIRSF" id="PIRSF001220">
    <property type="entry name" value="L-ASNase_gatD"/>
    <property type="match status" value="1"/>
</dbReference>
<dbReference type="InterPro" id="IPR004550">
    <property type="entry name" value="AsnASE_II"/>
</dbReference>
<dbReference type="InterPro" id="IPR027473">
    <property type="entry name" value="L-asparaginase_C"/>
</dbReference>
<dbReference type="FunFam" id="3.40.50.1170:FF:000001">
    <property type="entry name" value="L-asparaginase 2"/>
    <property type="match status" value="1"/>
</dbReference>
<dbReference type="RefSeq" id="WP_146913985.1">
    <property type="nucleotide sequence ID" value="NZ_CP042344.1"/>
</dbReference>
<dbReference type="GO" id="GO:0006528">
    <property type="term" value="P:asparagine metabolic process"/>
    <property type="evidence" value="ECO:0007669"/>
    <property type="project" value="InterPro"/>
</dbReference>
<dbReference type="InterPro" id="IPR020827">
    <property type="entry name" value="Asparaginase/glutaminase_AS1"/>
</dbReference>
<dbReference type="EMBL" id="CP042344">
    <property type="protein sequence ID" value="QEA14373.1"/>
    <property type="molecule type" value="Genomic_DNA"/>
</dbReference>
<keyword evidence="10" id="KW-1185">Reference proteome</keyword>
<dbReference type="InterPro" id="IPR027475">
    <property type="entry name" value="Asparaginase/glutaminase_AS2"/>
</dbReference>
<dbReference type="Gene3D" id="3.40.50.40">
    <property type="match status" value="1"/>
</dbReference>
<accession>A0A5B8RYW8</accession>
<reference evidence="9 10" key="1">
    <citation type="submission" date="2019-07" db="EMBL/GenBank/DDBJ databases">
        <title>Complete genome sequence of Comamonas sp. NLF 7-7 isolated from livestock.</title>
        <authorList>
            <person name="Kim D.H."/>
            <person name="Kim J.G."/>
        </authorList>
    </citation>
    <scope>NUCLEOTIDE SEQUENCE [LARGE SCALE GENOMIC DNA]</scope>
    <source>
        <strain evidence="9 10">NLF 7-7</strain>
    </source>
</reference>
<protein>
    <submittedName>
        <fullName evidence="9">Asparaginase</fullName>
    </submittedName>
</protein>
<dbReference type="SMART" id="SM00870">
    <property type="entry name" value="Asparaginase"/>
    <property type="match status" value="1"/>
</dbReference>
<dbReference type="PANTHER" id="PTHR11707">
    <property type="entry name" value="L-ASPARAGINASE"/>
    <property type="match status" value="1"/>
</dbReference>
<feature type="domain" description="L-asparaginase N-terminal" evidence="7">
    <location>
        <begin position="4"/>
        <end position="192"/>
    </location>
</feature>
<name>A0A5B8RYW8_9BURK</name>
<dbReference type="InterPro" id="IPR037152">
    <property type="entry name" value="L-asparaginase_N_sf"/>
</dbReference>
<dbReference type="PANTHER" id="PTHR11707:SF28">
    <property type="entry name" value="60 KDA LYSOPHOSPHOLIPASE"/>
    <property type="match status" value="1"/>
</dbReference>
<gene>
    <name evidence="9" type="ORF">FOZ74_15795</name>
</gene>